<evidence type="ECO:0000256" key="1">
    <source>
        <dbReference type="SAM" id="MobiDB-lite"/>
    </source>
</evidence>
<sequence>MPGGWQPSSPPINPEDYVDEDNGEPITFRVAEGVTEVHYDFNEFKHEIDTRSGYLTTSPALDESDFEDNSREIIDKEHIFKLKCNKLYEDKGMKMSVFHKTLLPEEG</sequence>
<dbReference type="HOGENOM" id="CLU_2210362_0_0_1"/>
<reference evidence="2 3" key="1">
    <citation type="submission" date="2014-04" db="EMBL/GenBank/DDBJ databases">
        <title>Evolutionary Origins and Diversification of the Mycorrhizal Mutualists.</title>
        <authorList>
            <consortium name="DOE Joint Genome Institute"/>
            <consortium name="Mycorrhizal Genomics Consortium"/>
            <person name="Kohler A."/>
            <person name="Kuo A."/>
            <person name="Nagy L.G."/>
            <person name="Floudas D."/>
            <person name="Copeland A."/>
            <person name="Barry K.W."/>
            <person name="Cichocki N."/>
            <person name="Veneault-Fourrey C."/>
            <person name="LaButti K."/>
            <person name="Lindquist E.A."/>
            <person name="Lipzen A."/>
            <person name="Lundell T."/>
            <person name="Morin E."/>
            <person name="Murat C."/>
            <person name="Riley R."/>
            <person name="Ohm R."/>
            <person name="Sun H."/>
            <person name="Tunlid A."/>
            <person name="Henrissat B."/>
            <person name="Grigoriev I.V."/>
            <person name="Hibbett D.S."/>
            <person name="Martin F."/>
        </authorList>
    </citation>
    <scope>NUCLEOTIDE SEQUENCE [LARGE SCALE GENOMIC DNA]</scope>
    <source>
        <strain evidence="2 3">FD-317 M1</strain>
    </source>
</reference>
<evidence type="ECO:0000313" key="3">
    <source>
        <dbReference type="Proteomes" id="UP000053593"/>
    </source>
</evidence>
<dbReference type="Proteomes" id="UP000053593">
    <property type="component" value="Unassembled WGS sequence"/>
</dbReference>
<keyword evidence="3" id="KW-1185">Reference proteome</keyword>
<accession>A0A0D0C6S0</accession>
<gene>
    <name evidence="2" type="ORF">GYMLUDRAFT_63663</name>
</gene>
<organism evidence="2 3">
    <name type="scientific">Collybiopsis luxurians FD-317 M1</name>
    <dbReference type="NCBI Taxonomy" id="944289"/>
    <lineage>
        <taxon>Eukaryota</taxon>
        <taxon>Fungi</taxon>
        <taxon>Dikarya</taxon>
        <taxon>Basidiomycota</taxon>
        <taxon>Agaricomycotina</taxon>
        <taxon>Agaricomycetes</taxon>
        <taxon>Agaricomycetidae</taxon>
        <taxon>Agaricales</taxon>
        <taxon>Marasmiineae</taxon>
        <taxon>Omphalotaceae</taxon>
        <taxon>Collybiopsis</taxon>
        <taxon>Collybiopsis luxurians</taxon>
    </lineage>
</organism>
<feature type="region of interest" description="Disordered" evidence="1">
    <location>
        <begin position="1"/>
        <end position="22"/>
    </location>
</feature>
<evidence type="ECO:0000313" key="2">
    <source>
        <dbReference type="EMBL" id="KIK53512.1"/>
    </source>
</evidence>
<dbReference type="EMBL" id="KN834828">
    <property type="protein sequence ID" value="KIK53512.1"/>
    <property type="molecule type" value="Genomic_DNA"/>
</dbReference>
<dbReference type="AlphaFoldDB" id="A0A0D0C6S0"/>
<name>A0A0D0C6S0_9AGAR</name>
<protein>
    <submittedName>
        <fullName evidence="2">Uncharacterized protein</fullName>
    </submittedName>
</protein>
<proteinExistence type="predicted"/>